<dbReference type="RefSeq" id="WP_226592932.1">
    <property type="nucleotide sequence ID" value="NZ_BLAY01000253.1"/>
</dbReference>
<dbReference type="EMBL" id="BLAY01000253">
    <property type="protein sequence ID" value="GET43785.1"/>
    <property type="molecule type" value="Genomic_DNA"/>
</dbReference>
<gene>
    <name evidence="1" type="ORF">MiSe_86110</name>
</gene>
<dbReference type="InterPro" id="IPR027417">
    <property type="entry name" value="P-loop_NTPase"/>
</dbReference>
<accession>A0AAV3XRD7</accession>
<dbReference type="SUPFAM" id="SSF52540">
    <property type="entry name" value="P-loop containing nucleoside triphosphate hydrolases"/>
    <property type="match status" value="1"/>
</dbReference>
<dbReference type="Gene3D" id="3.40.50.300">
    <property type="entry name" value="P-loop containing nucleotide triphosphate hydrolases"/>
    <property type="match status" value="1"/>
</dbReference>
<dbReference type="Proteomes" id="UP001050975">
    <property type="component" value="Unassembled WGS sequence"/>
</dbReference>
<reference evidence="1" key="1">
    <citation type="submission" date="2019-10" db="EMBL/GenBank/DDBJ databases">
        <title>Draft genome sequece of Microseira wollei NIES-4236.</title>
        <authorList>
            <person name="Yamaguchi H."/>
            <person name="Suzuki S."/>
            <person name="Kawachi M."/>
        </authorList>
    </citation>
    <scope>NUCLEOTIDE SEQUENCE</scope>
    <source>
        <strain evidence="1">NIES-4236</strain>
    </source>
</reference>
<protein>
    <recommendedName>
        <fullName evidence="3">Shikimate kinase</fullName>
    </recommendedName>
</protein>
<proteinExistence type="predicted"/>
<evidence type="ECO:0008006" key="3">
    <source>
        <dbReference type="Google" id="ProtNLM"/>
    </source>
</evidence>
<evidence type="ECO:0000313" key="2">
    <source>
        <dbReference type="Proteomes" id="UP001050975"/>
    </source>
</evidence>
<evidence type="ECO:0000313" key="1">
    <source>
        <dbReference type="EMBL" id="GET43785.1"/>
    </source>
</evidence>
<keyword evidence="2" id="KW-1185">Reference proteome</keyword>
<comment type="caution">
    <text evidence="1">The sequence shown here is derived from an EMBL/GenBank/DDBJ whole genome shotgun (WGS) entry which is preliminary data.</text>
</comment>
<organism evidence="1 2">
    <name type="scientific">Microseira wollei NIES-4236</name>
    <dbReference type="NCBI Taxonomy" id="2530354"/>
    <lineage>
        <taxon>Bacteria</taxon>
        <taxon>Bacillati</taxon>
        <taxon>Cyanobacteriota</taxon>
        <taxon>Cyanophyceae</taxon>
        <taxon>Oscillatoriophycideae</taxon>
        <taxon>Aerosakkonematales</taxon>
        <taxon>Aerosakkonemataceae</taxon>
        <taxon>Microseira</taxon>
    </lineage>
</organism>
<sequence>MASITIITGCPGSGKTTLSTRLAQGLPKGVHLHADDFYDYIAQKISPILPEAHQQNTTVMRAIANATAAYVTGEYDVVLDGIFGPWFLPTLAEEFQSLTCPVNYVVLRLPLEETILRATTRLNNPASEEIIRHMYPLFNQLGEFERYVFEVGVSASEDILIDLNQRLQAGEFRLNWSLVTR</sequence>
<dbReference type="AlphaFoldDB" id="A0AAV3XRD7"/>
<name>A0AAV3XRD7_9CYAN</name>
<dbReference type="Pfam" id="PF13238">
    <property type="entry name" value="AAA_18"/>
    <property type="match status" value="1"/>
</dbReference>